<reference evidence="2 3" key="1">
    <citation type="submission" date="2019-06" db="EMBL/GenBank/DDBJ databases">
        <title>Sequencing the genomes of 1000 actinobacteria strains.</title>
        <authorList>
            <person name="Klenk H.-P."/>
        </authorList>
    </citation>
    <scope>NUCLEOTIDE SEQUENCE [LARGE SCALE GENOMIC DNA]</scope>
    <source>
        <strain evidence="2 3">DSM 41929</strain>
    </source>
</reference>
<feature type="region of interest" description="Disordered" evidence="1">
    <location>
        <begin position="1"/>
        <end position="32"/>
    </location>
</feature>
<name>A0A542UC06_9ACTN</name>
<accession>A0A542UC06</accession>
<gene>
    <name evidence="2" type="ORF">FB563_1567</name>
</gene>
<keyword evidence="3" id="KW-1185">Reference proteome</keyword>
<evidence type="ECO:0000313" key="2">
    <source>
        <dbReference type="EMBL" id="TQK96620.1"/>
    </source>
</evidence>
<evidence type="ECO:0000313" key="3">
    <source>
        <dbReference type="Proteomes" id="UP000318103"/>
    </source>
</evidence>
<sequence length="32" mass="3260">MRGEASAGSAGGLGGQPAVVARRLRPRAPRTR</sequence>
<dbReference type="AlphaFoldDB" id="A0A542UC06"/>
<organism evidence="2 3">
    <name type="scientific">Streptomyces puniciscabiei</name>
    <dbReference type="NCBI Taxonomy" id="164348"/>
    <lineage>
        <taxon>Bacteria</taxon>
        <taxon>Bacillati</taxon>
        <taxon>Actinomycetota</taxon>
        <taxon>Actinomycetes</taxon>
        <taxon>Kitasatosporales</taxon>
        <taxon>Streptomycetaceae</taxon>
        <taxon>Streptomyces</taxon>
    </lineage>
</organism>
<comment type="caution">
    <text evidence="2">The sequence shown here is derived from an EMBL/GenBank/DDBJ whole genome shotgun (WGS) entry which is preliminary data.</text>
</comment>
<proteinExistence type="predicted"/>
<protein>
    <submittedName>
        <fullName evidence="2">Uncharacterized protein</fullName>
    </submittedName>
</protein>
<dbReference type="EMBL" id="VFNX01000001">
    <property type="protein sequence ID" value="TQK96620.1"/>
    <property type="molecule type" value="Genomic_DNA"/>
</dbReference>
<evidence type="ECO:0000256" key="1">
    <source>
        <dbReference type="SAM" id="MobiDB-lite"/>
    </source>
</evidence>
<feature type="compositionally biased region" description="Basic residues" evidence="1">
    <location>
        <begin position="22"/>
        <end position="32"/>
    </location>
</feature>
<dbReference type="Proteomes" id="UP000318103">
    <property type="component" value="Unassembled WGS sequence"/>
</dbReference>